<dbReference type="Gene3D" id="3.90.960.10">
    <property type="entry name" value="YbaK/aminoacyl-tRNA synthetase-associated domain"/>
    <property type="match status" value="1"/>
</dbReference>
<dbReference type="Pfam" id="PF04073">
    <property type="entry name" value="tRNA_edit"/>
    <property type="match status" value="1"/>
</dbReference>
<dbReference type="SUPFAM" id="SSF55826">
    <property type="entry name" value="YbaK/ProRS associated domain"/>
    <property type="match status" value="1"/>
</dbReference>
<evidence type="ECO:0000313" key="7">
    <source>
        <dbReference type="Proteomes" id="UP001194469"/>
    </source>
</evidence>
<evidence type="ECO:0000256" key="2">
    <source>
        <dbReference type="ARBA" id="ARBA00022917"/>
    </source>
</evidence>
<dbReference type="PANTHER" id="PTHR30411:SF0">
    <property type="entry name" value="CYS-TRNA(PRO)_CYS-TRNA(CYS) DEACYLASE YBAK"/>
    <property type="match status" value="1"/>
</dbReference>
<evidence type="ECO:0000256" key="4">
    <source>
        <dbReference type="PIRNR" id="PIRNR006181"/>
    </source>
</evidence>
<comment type="caution">
    <text evidence="6">The sequence shown here is derived from an EMBL/GenBank/DDBJ whole genome shotgun (WGS) entry which is preliminary data.</text>
</comment>
<protein>
    <recommendedName>
        <fullName evidence="4">Cys-tRNA(Pro)/Cys-tRNA(Cys) deacylase</fullName>
        <ecNumber evidence="4">4.2.-.-</ecNumber>
    </recommendedName>
</protein>
<dbReference type="Proteomes" id="UP001194469">
    <property type="component" value="Unassembled WGS sequence"/>
</dbReference>
<evidence type="ECO:0000259" key="5">
    <source>
        <dbReference type="Pfam" id="PF04073"/>
    </source>
</evidence>
<proteinExistence type="inferred from homology"/>
<comment type="similarity">
    <text evidence="1 4">Belongs to the prolyl-tRNA editing family. YbaK/EbsC subfamily.</text>
</comment>
<keyword evidence="3 4" id="KW-0456">Lyase</keyword>
<keyword evidence="7" id="KW-1185">Reference proteome</keyword>
<sequence length="154" mass="16023">MTPAIDRAKKAKIAYTIHEYTHDPAAESYGREAADKLGVDPARVFKTLVVAAGDGLVVAVVPVLHQLDLKQLARVVGAKKAAMADVAVAERVTGYVVGGVSPLGQKKRLPTVIDASAQEYPTIYVSAGRRGVEIELSPSDLAALTGAAFAAVTA</sequence>
<dbReference type="InterPro" id="IPR007214">
    <property type="entry name" value="YbaK/aa-tRNA-synth-assoc-dom"/>
</dbReference>
<dbReference type="InterPro" id="IPR036754">
    <property type="entry name" value="YbaK/aa-tRNA-synt-asso_dom_sf"/>
</dbReference>
<evidence type="ECO:0000313" key="6">
    <source>
        <dbReference type="EMBL" id="MBG3876938.1"/>
    </source>
</evidence>
<organism evidence="6 7">
    <name type="scientific">Nitratidesulfovibrio oxamicus</name>
    <dbReference type="NCBI Taxonomy" id="32016"/>
    <lineage>
        <taxon>Bacteria</taxon>
        <taxon>Pseudomonadati</taxon>
        <taxon>Thermodesulfobacteriota</taxon>
        <taxon>Desulfovibrionia</taxon>
        <taxon>Desulfovibrionales</taxon>
        <taxon>Desulfovibrionaceae</taxon>
        <taxon>Nitratidesulfovibrio</taxon>
    </lineage>
</organism>
<dbReference type="EC" id="4.2.-.-" evidence="4"/>
<dbReference type="PIRSF" id="PIRSF006181">
    <property type="entry name" value="EbsC_YbaK"/>
    <property type="match status" value="1"/>
</dbReference>
<evidence type="ECO:0000256" key="3">
    <source>
        <dbReference type="ARBA" id="ARBA00023239"/>
    </source>
</evidence>
<dbReference type="InterPro" id="IPR004369">
    <property type="entry name" value="Prolyl-tRNA_editing_YbaK/EbsC"/>
</dbReference>
<dbReference type="PANTHER" id="PTHR30411">
    <property type="entry name" value="CYTOPLASMIC PROTEIN"/>
    <property type="match status" value="1"/>
</dbReference>
<dbReference type="NCBIfam" id="TIGR00011">
    <property type="entry name" value="YbaK_EbsC"/>
    <property type="match status" value="1"/>
</dbReference>
<feature type="domain" description="YbaK/aminoacyl-tRNA synthetase-associated" evidence="5">
    <location>
        <begin position="29"/>
        <end position="143"/>
    </location>
</feature>
<accession>A0ABS0J3D0</accession>
<dbReference type="RefSeq" id="WP_196608988.1">
    <property type="nucleotide sequence ID" value="NZ_VRYY01000194.1"/>
</dbReference>
<reference evidence="6 7" key="1">
    <citation type="submission" date="2019-08" db="EMBL/GenBank/DDBJ databases">
        <authorList>
            <person name="Luo N."/>
        </authorList>
    </citation>
    <scope>NUCLEOTIDE SEQUENCE [LARGE SCALE GENOMIC DNA]</scope>
    <source>
        <strain evidence="6 7">NCIMB 9442</strain>
    </source>
</reference>
<dbReference type="CDD" id="cd00002">
    <property type="entry name" value="YbaK_deacylase"/>
    <property type="match status" value="1"/>
</dbReference>
<dbReference type="EMBL" id="VRYY01000194">
    <property type="protein sequence ID" value="MBG3876938.1"/>
    <property type="molecule type" value="Genomic_DNA"/>
</dbReference>
<name>A0ABS0J3D0_9BACT</name>
<evidence type="ECO:0000256" key="1">
    <source>
        <dbReference type="ARBA" id="ARBA00009798"/>
    </source>
</evidence>
<keyword evidence="2 4" id="KW-0648">Protein biosynthesis</keyword>
<gene>
    <name evidence="6" type="primary">ybaK</name>
    <name evidence="6" type="ORF">FVW20_07910</name>
</gene>